<dbReference type="EMBL" id="MCFI01000002">
    <property type="protein sequence ID" value="ORY87005.1"/>
    <property type="molecule type" value="Genomic_DNA"/>
</dbReference>
<name>A0A1Y2FWG8_PROLT</name>
<reference evidence="1 2" key="1">
    <citation type="submission" date="2016-07" db="EMBL/GenBank/DDBJ databases">
        <title>Pervasive Adenine N6-methylation of Active Genes in Fungi.</title>
        <authorList>
            <consortium name="DOE Joint Genome Institute"/>
            <person name="Mondo S.J."/>
            <person name="Dannebaum R.O."/>
            <person name="Kuo R.C."/>
            <person name="Labutti K."/>
            <person name="Haridas S."/>
            <person name="Kuo A."/>
            <person name="Salamov A."/>
            <person name="Ahrendt S.R."/>
            <person name="Lipzen A."/>
            <person name="Sullivan W."/>
            <person name="Andreopoulos W.B."/>
            <person name="Clum A."/>
            <person name="Lindquist E."/>
            <person name="Daum C."/>
            <person name="Ramamoorthy G.K."/>
            <person name="Gryganskyi A."/>
            <person name="Culley D."/>
            <person name="Magnuson J.K."/>
            <person name="James T.Y."/>
            <person name="O'Malley M.A."/>
            <person name="Stajich J.E."/>
            <person name="Spatafora J.W."/>
            <person name="Visel A."/>
            <person name="Grigoriev I.V."/>
        </authorList>
    </citation>
    <scope>NUCLEOTIDE SEQUENCE [LARGE SCALE GENOMIC DNA]</scope>
    <source>
        <strain evidence="1 2">12-1054</strain>
    </source>
</reference>
<evidence type="ECO:0000313" key="2">
    <source>
        <dbReference type="Proteomes" id="UP000193685"/>
    </source>
</evidence>
<dbReference type="RefSeq" id="XP_040727861.1">
    <property type="nucleotide sequence ID" value="XM_040870355.1"/>
</dbReference>
<dbReference type="AlphaFoldDB" id="A0A1Y2FWG8"/>
<dbReference type="Proteomes" id="UP000193685">
    <property type="component" value="Unassembled WGS sequence"/>
</dbReference>
<keyword evidence="2" id="KW-1185">Reference proteome</keyword>
<dbReference type="GeneID" id="63786954"/>
<comment type="caution">
    <text evidence="1">The sequence shown here is derived from an EMBL/GenBank/DDBJ whole genome shotgun (WGS) entry which is preliminary data.</text>
</comment>
<evidence type="ECO:0000313" key="1">
    <source>
        <dbReference type="EMBL" id="ORY87005.1"/>
    </source>
</evidence>
<protein>
    <submittedName>
        <fullName evidence="1">Uncharacterized protein</fullName>
    </submittedName>
</protein>
<proteinExistence type="predicted"/>
<sequence>MGLLVDRPHDDAMLTTDPKADELNCFISTFNNAHNLVSPADTDTGGRRGPWIAYRPKIDNNYYSCGHYMLFCEKNNPDAKTRSYYNLPNFRGYDNHCFFKNVAGLSFAVCLTKDKKDLNPRKIVDVVFPFDGPVTGDNAGGVDNQWHLSYRMDQIMEVKGQNLRPTLDPKAVGERKCFMSLAESGMPGKYFKMDQQSNQAYSLYCTNAVGDMTNLPKPNWRGLYNLCYWEVKDEMSAFPSKDLAWPGTFVTCVVFEKEEK</sequence>
<accession>A0A1Y2FWG8</accession>
<organism evidence="1 2">
    <name type="scientific">Protomyces lactucae-debilis</name>
    <dbReference type="NCBI Taxonomy" id="2754530"/>
    <lineage>
        <taxon>Eukaryota</taxon>
        <taxon>Fungi</taxon>
        <taxon>Dikarya</taxon>
        <taxon>Ascomycota</taxon>
        <taxon>Taphrinomycotina</taxon>
        <taxon>Taphrinomycetes</taxon>
        <taxon>Taphrinales</taxon>
        <taxon>Protomycetaceae</taxon>
        <taxon>Protomyces</taxon>
    </lineage>
</organism>
<gene>
    <name evidence="1" type="ORF">BCR37DRAFT_385443</name>
</gene>